<evidence type="ECO:0000256" key="1">
    <source>
        <dbReference type="SAM" id="Phobius"/>
    </source>
</evidence>
<dbReference type="GO" id="GO:0140911">
    <property type="term" value="F:pore-forming activity"/>
    <property type="evidence" value="ECO:0007669"/>
    <property type="project" value="InterPro"/>
</dbReference>
<comment type="caution">
    <text evidence="2">The sequence shown here is derived from an EMBL/GenBank/DDBJ whole genome shotgun (WGS) entry which is preliminary data.</text>
</comment>
<accession>A0A2N0WBT5</accession>
<dbReference type="RefSeq" id="WP_101237238.1">
    <property type="nucleotide sequence ID" value="NZ_PISJ01000019.1"/>
</dbReference>
<feature type="transmembrane region" description="Helical" evidence="1">
    <location>
        <begin position="41"/>
        <end position="60"/>
    </location>
</feature>
<dbReference type="AlphaFoldDB" id="A0A2N0WBT5"/>
<dbReference type="InterPro" id="IPR007054">
    <property type="entry name" value="Lysis_S"/>
</dbReference>
<proteinExistence type="predicted"/>
<protein>
    <submittedName>
        <fullName evidence="2">Lysis protein</fullName>
    </submittedName>
</protein>
<dbReference type="Pfam" id="PF04971">
    <property type="entry name" value="Phage_holin_2_1"/>
    <property type="match status" value="1"/>
</dbReference>
<reference evidence="2 3" key="1">
    <citation type="submission" date="2017-12" db="EMBL/GenBank/DDBJ databases">
        <title>Draft Genome sequences of multiple microbial strains isolated from spacecraft associated surfaces.</title>
        <authorList>
            <person name="Seuylemezian A."/>
            <person name="Vaishampayan P."/>
            <person name="Venkateswaran K."/>
        </authorList>
    </citation>
    <scope>NUCLEOTIDE SEQUENCE [LARGE SCALE GENOMIC DNA]</scope>
    <source>
        <strain evidence="2 3">2P01AA</strain>
    </source>
</reference>
<dbReference type="EMBL" id="PISJ01000019">
    <property type="protein sequence ID" value="PKF31913.1"/>
    <property type="molecule type" value="Genomic_DNA"/>
</dbReference>
<keyword evidence="1" id="KW-0812">Transmembrane</keyword>
<evidence type="ECO:0000313" key="3">
    <source>
        <dbReference type="Proteomes" id="UP000233553"/>
    </source>
</evidence>
<keyword evidence="1" id="KW-0472">Membrane</keyword>
<keyword evidence="1" id="KW-1133">Transmembrane helix</keyword>
<dbReference type="Proteomes" id="UP000233553">
    <property type="component" value="Unassembled WGS sequence"/>
</dbReference>
<organism evidence="2 3">
    <name type="scientific">Acinetobacter proteolyticus</name>
    <dbReference type="NCBI Taxonomy" id="1776741"/>
    <lineage>
        <taxon>Bacteria</taxon>
        <taxon>Pseudomonadati</taxon>
        <taxon>Pseudomonadota</taxon>
        <taxon>Gammaproteobacteria</taxon>
        <taxon>Moraxellales</taxon>
        <taxon>Moraxellaceae</taxon>
        <taxon>Acinetobacter</taxon>
    </lineage>
</organism>
<sequence length="93" mass="10512">MQEQAASAVEAATNTIAAAAPKVSYASGVASVAAYAANIDWAVWFSVFIGVITFFMTLYFKRRDDRRAEEIHELRKKQYEQTKERIKGDFDDK</sequence>
<dbReference type="GO" id="GO:0001907">
    <property type="term" value="P:symbiont-mediated killing of host cell"/>
    <property type="evidence" value="ECO:0007669"/>
    <property type="project" value="InterPro"/>
</dbReference>
<evidence type="ECO:0000313" key="2">
    <source>
        <dbReference type="EMBL" id="PKF31913.1"/>
    </source>
</evidence>
<name>A0A2N0WBT5_9GAMM</name>
<gene>
    <name evidence="2" type="ORF">CW311_16900</name>
</gene>